<dbReference type="EMBL" id="KV892554">
    <property type="protein sequence ID" value="OON20595.1"/>
    <property type="molecule type" value="Genomic_DNA"/>
</dbReference>
<dbReference type="Gene3D" id="2.60.40.770">
    <property type="match status" value="1"/>
</dbReference>
<keyword evidence="4" id="KW-1185">Reference proteome</keyword>
<gene>
    <name evidence="3" type="ORF">X801_03525</name>
</gene>
<evidence type="ECO:0000313" key="4">
    <source>
        <dbReference type="Proteomes" id="UP000243686"/>
    </source>
</evidence>
<evidence type="ECO:0000259" key="2">
    <source>
        <dbReference type="Pfam" id="PF02221"/>
    </source>
</evidence>
<name>A0A1S8X1K6_OPIVI</name>
<evidence type="ECO:0000313" key="3">
    <source>
        <dbReference type="EMBL" id="OON20595.1"/>
    </source>
</evidence>
<sequence>MLIQHTILLLTTAFTLVSAETVTYKDCGSKLTVGSVSVQPCKQTPCVLKRGSSSTIRIVFRANETAGLPGDAAVQLVKWGIPFPVGLENPQICGDVKPSCPLQTG</sequence>
<feature type="signal peptide" evidence="1">
    <location>
        <begin position="1"/>
        <end position="19"/>
    </location>
</feature>
<accession>A0A1S8X1K6</accession>
<evidence type="ECO:0000256" key="1">
    <source>
        <dbReference type="SAM" id="SignalP"/>
    </source>
</evidence>
<organism evidence="3 4">
    <name type="scientific">Opisthorchis viverrini</name>
    <name type="common">Southeast Asian liver fluke</name>
    <dbReference type="NCBI Taxonomy" id="6198"/>
    <lineage>
        <taxon>Eukaryota</taxon>
        <taxon>Metazoa</taxon>
        <taxon>Spiralia</taxon>
        <taxon>Lophotrochozoa</taxon>
        <taxon>Platyhelminthes</taxon>
        <taxon>Trematoda</taxon>
        <taxon>Digenea</taxon>
        <taxon>Opisthorchiida</taxon>
        <taxon>Opisthorchiata</taxon>
        <taxon>Opisthorchiidae</taxon>
        <taxon>Opisthorchis</taxon>
    </lineage>
</organism>
<dbReference type="Pfam" id="PF02221">
    <property type="entry name" value="E1_DerP2_DerF2"/>
    <property type="match status" value="1"/>
</dbReference>
<dbReference type="InterPro" id="IPR014756">
    <property type="entry name" value="Ig_E-set"/>
</dbReference>
<dbReference type="InterPro" id="IPR003172">
    <property type="entry name" value="ML_dom"/>
</dbReference>
<reference evidence="3 4" key="1">
    <citation type="submission" date="2015-03" db="EMBL/GenBank/DDBJ databases">
        <title>Draft genome of the nematode, Opisthorchis viverrini.</title>
        <authorList>
            <person name="Mitreva M."/>
        </authorList>
    </citation>
    <scope>NUCLEOTIDE SEQUENCE [LARGE SCALE GENOMIC DNA]</scope>
    <source>
        <strain evidence="3">Khon Kaen</strain>
    </source>
</reference>
<dbReference type="Proteomes" id="UP000243686">
    <property type="component" value="Unassembled WGS sequence"/>
</dbReference>
<feature type="chain" id="PRO_5011983809" description="MD-2-related lipid-recognition domain-containing protein" evidence="1">
    <location>
        <begin position="20"/>
        <end position="105"/>
    </location>
</feature>
<proteinExistence type="predicted"/>
<dbReference type="SUPFAM" id="SSF81296">
    <property type="entry name" value="E set domains"/>
    <property type="match status" value="1"/>
</dbReference>
<feature type="domain" description="MD-2-related lipid-recognition" evidence="2">
    <location>
        <begin position="22"/>
        <end position="105"/>
    </location>
</feature>
<protein>
    <recommendedName>
        <fullName evidence="2">MD-2-related lipid-recognition domain-containing protein</fullName>
    </recommendedName>
</protein>
<dbReference type="AlphaFoldDB" id="A0A1S8X1K6"/>
<keyword evidence="1" id="KW-0732">Signal</keyword>